<dbReference type="EMBL" id="KZ819294">
    <property type="protein sequence ID" value="PWN97604.1"/>
    <property type="molecule type" value="Genomic_DNA"/>
</dbReference>
<dbReference type="Proteomes" id="UP000245946">
    <property type="component" value="Unassembled WGS sequence"/>
</dbReference>
<accession>A0A316Z9D0</accession>
<dbReference type="RefSeq" id="XP_025597883.1">
    <property type="nucleotide sequence ID" value="XM_025744601.1"/>
</dbReference>
<organism evidence="2 3">
    <name type="scientific">Tilletiopsis washingtonensis</name>
    <dbReference type="NCBI Taxonomy" id="58919"/>
    <lineage>
        <taxon>Eukaryota</taxon>
        <taxon>Fungi</taxon>
        <taxon>Dikarya</taxon>
        <taxon>Basidiomycota</taxon>
        <taxon>Ustilaginomycotina</taxon>
        <taxon>Exobasidiomycetes</taxon>
        <taxon>Entylomatales</taxon>
        <taxon>Entylomatales incertae sedis</taxon>
        <taxon>Tilletiopsis</taxon>
    </lineage>
</organism>
<keyword evidence="3" id="KW-1185">Reference proteome</keyword>
<feature type="region of interest" description="Disordered" evidence="1">
    <location>
        <begin position="142"/>
        <end position="175"/>
    </location>
</feature>
<feature type="compositionally biased region" description="Low complexity" evidence="1">
    <location>
        <begin position="7"/>
        <end position="31"/>
    </location>
</feature>
<reference evidence="2 3" key="1">
    <citation type="journal article" date="2018" name="Mol. Biol. Evol.">
        <title>Broad Genomic Sampling Reveals a Smut Pathogenic Ancestry of the Fungal Clade Ustilaginomycotina.</title>
        <authorList>
            <person name="Kijpornyongpan T."/>
            <person name="Mondo S.J."/>
            <person name="Barry K."/>
            <person name="Sandor L."/>
            <person name="Lee J."/>
            <person name="Lipzen A."/>
            <person name="Pangilinan J."/>
            <person name="LaButti K."/>
            <person name="Hainaut M."/>
            <person name="Henrissat B."/>
            <person name="Grigoriev I.V."/>
            <person name="Spatafora J.W."/>
            <person name="Aime M.C."/>
        </authorList>
    </citation>
    <scope>NUCLEOTIDE SEQUENCE [LARGE SCALE GENOMIC DNA]</scope>
    <source>
        <strain evidence="2 3">MCA 4186</strain>
    </source>
</reference>
<sequence>PLAPAAPLQRRSPSRALSPSLSRTAAPAAPSSPLCSPLASLDARLHACAAPPALLRRSASATVFAARRPCPPSLLGAALAPLLDACSRTLCRARLRLLRVRRPDVVSCLCLAARPFAVLRAVRHARLRPETSAHPLCFAEPAADAQRRAPDLQQASSSHAWRSGPCRRRSTPSPP</sequence>
<evidence type="ECO:0000313" key="2">
    <source>
        <dbReference type="EMBL" id="PWN97604.1"/>
    </source>
</evidence>
<proteinExistence type="predicted"/>
<protein>
    <submittedName>
        <fullName evidence="2">Uncharacterized protein</fullName>
    </submittedName>
</protein>
<name>A0A316Z9D0_9BASI</name>
<gene>
    <name evidence="2" type="ORF">FA09DRAFT_343446</name>
</gene>
<evidence type="ECO:0000313" key="3">
    <source>
        <dbReference type="Proteomes" id="UP000245946"/>
    </source>
</evidence>
<feature type="non-terminal residue" evidence="2">
    <location>
        <position position="1"/>
    </location>
</feature>
<feature type="non-terminal residue" evidence="2">
    <location>
        <position position="175"/>
    </location>
</feature>
<evidence type="ECO:0000256" key="1">
    <source>
        <dbReference type="SAM" id="MobiDB-lite"/>
    </source>
</evidence>
<dbReference type="AlphaFoldDB" id="A0A316Z9D0"/>
<feature type="compositionally biased region" description="Basic residues" evidence="1">
    <location>
        <begin position="165"/>
        <end position="175"/>
    </location>
</feature>
<feature type="region of interest" description="Disordered" evidence="1">
    <location>
        <begin position="1"/>
        <end position="31"/>
    </location>
</feature>
<dbReference type="GeneID" id="37272145"/>